<evidence type="ECO:0000256" key="1">
    <source>
        <dbReference type="SAM" id="MobiDB-lite"/>
    </source>
</evidence>
<organism evidence="2 3">
    <name type="scientific">Planoprotostelium fungivorum</name>
    <dbReference type="NCBI Taxonomy" id="1890364"/>
    <lineage>
        <taxon>Eukaryota</taxon>
        <taxon>Amoebozoa</taxon>
        <taxon>Evosea</taxon>
        <taxon>Variosea</taxon>
        <taxon>Cavosteliida</taxon>
        <taxon>Cavosteliaceae</taxon>
        <taxon>Planoprotostelium</taxon>
    </lineage>
</organism>
<dbReference type="Proteomes" id="UP000241769">
    <property type="component" value="Unassembled WGS sequence"/>
</dbReference>
<keyword evidence="3" id="KW-1185">Reference proteome</keyword>
<name>A0A2P6MY38_9EUKA</name>
<feature type="region of interest" description="Disordered" evidence="1">
    <location>
        <begin position="1"/>
        <end position="23"/>
    </location>
</feature>
<gene>
    <name evidence="2" type="ORF">PROFUN_14744</name>
</gene>
<evidence type="ECO:0000313" key="2">
    <source>
        <dbReference type="EMBL" id="PRP76566.1"/>
    </source>
</evidence>
<evidence type="ECO:0000313" key="3">
    <source>
        <dbReference type="Proteomes" id="UP000241769"/>
    </source>
</evidence>
<accession>A0A2P6MY38</accession>
<dbReference type="EMBL" id="MDYQ01000315">
    <property type="protein sequence ID" value="PRP76566.1"/>
    <property type="molecule type" value="Genomic_DNA"/>
</dbReference>
<comment type="caution">
    <text evidence="2">The sequence shown here is derived from an EMBL/GenBank/DDBJ whole genome shotgun (WGS) entry which is preliminary data.</text>
</comment>
<feature type="compositionally biased region" description="Polar residues" evidence="1">
    <location>
        <begin position="14"/>
        <end position="23"/>
    </location>
</feature>
<proteinExistence type="predicted"/>
<sequence>MKTNPLDNIKHNTETSAASKGNDTVHSPWATIQAIHKVIIYGSIRRLSRAYHPVATSKILKKMTDPNLPTMQTRIKGLALTLAEKTWLRRSWMPTQTWRPRGPLRQMLI</sequence>
<dbReference type="AlphaFoldDB" id="A0A2P6MY38"/>
<reference evidence="2 3" key="1">
    <citation type="journal article" date="2018" name="Genome Biol. Evol.">
        <title>Multiple Roots of Fruiting Body Formation in Amoebozoa.</title>
        <authorList>
            <person name="Hillmann F."/>
            <person name="Forbes G."/>
            <person name="Novohradska S."/>
            <person name="Ferling I."/>
            <person name="Riege K."/>
            <person name="Groth M."/>
            <person name="Westermann M."/>
            <person name="Marz M."/>
            <person name="Spaller T."/>
            <person name="Winckler T."/>
            <person name="Schaap P."/>
            <person name="Glockner G."/>
        </authorList>
    </citation>
    <scope>NUCLEOTIDE SEQUENCE [LARGE SCALE GENOMIC DNA]</scope>
    <source>
        <strain evidence="2 3">Jena</strain>
    </source>
</reference>
<dbReference type="InParanoid" id="A0A2P6MY38"/>
<protein>
    <submittedName>
        <fullName evidence="2">Uncharacterized protein</fullName>
    </submittedName>
</protein>